<feature type="compositionally biased region" description="Low complexity" evidence="10">
    <location>
        <begin position="165"/>
        <end position="177"/>
    </location>
</feature>
<evidence type="ECO:0000313" key="15">
    <source>
        <dbReference type="Xenbase" id="XB-GENE-23659533"/>
    </source>
</evidence>
<dbReference type="InterPro" id="IPR036772">
    <property type="entry name" value="SRCR-like_dom_sf"/>
</dbReference>
<evidence type="ECO:0000313" key="13">
    <source>
        <dbReference type="Proteomes" id="UP000186698"/>
    </source>
</evidence>
<evidence type="ECO:0000256" key="2">
    <source>
        <dbReference type="ARBA" id="ARBA00022692"/>
    </source>
</evidence>
<dbReference type="SUPFAM" id="SSF56487">
    <property type="entry name" value="SRCR-like"/>
    <property type="match status" value="1"/>
</dbReference>
<dbReference type="OrthoDB" id="10037288at2759"/>
<dbReference type="GO" id="GO:0016020">
    <property type="term" value="C:membrane"/>
    <property type="evidence" value="ECO:0007669"/>
    <property type="project" value="UniProtKB-SubCell"/>
</dbReference>
<dbReference type="GO" id="GO:0030020">
    <property type="term" value="F:extracellular matrix structural constituent conferring tensile strength"/>
    <property type="evidence" value="ECO:0000318"/>
    <property type="project" value="GO_Central"/>
</dbReference>
<dbReference type="SMART" id="SM00202">
    <property type="entry name" value="SR"/>
    <property type="match status" value="1"/>
</dbReference>
<evidence type="ECO:0000256" key="6">
    <source>
        <dbReference type="ARBA" id="ARBA00023157"/>
    </source>
</evidence>
<dbReference type="PANTHER" id="PTHR48071:SF18">
    <property type="entry name" value="DELETED IN MALIGNANT BRAIN TUMORS 1 PROTEIN-RELATED"/>
    <property type="match status" value="1"/>
</dbReference>
<dbReference type="InterPro" id="IPR001190">
    <property type="entry name" value="SRCR"/>
</dbReference>
<dbReference type="Pfam" id="PF00530">
    <property type="entry name" value="SRCR"/>
    <property type="match status" value="1"/>
</dbReference>
<keyword evidence="8" id="KW-0325">Glycoprotein</keyword>
<feature type="transmembrane region" description="Helical" evidence="11">
    <location>
        <begin position="46"/>
        <end position="66"/>
    </location>
</feature>
<keyword evidence="4 11" id="KW-1133">Transmembrane helix</keyword>
<dbReference type="Proteomes" id="UP000186698">
    <property type="component" value="Chromosome 9_10S"/>
</dbReference>
<dbReference type="InterPro" id="IPR008160">
    <property type="entry name" value="Collagen"/>
</dbReference>
<evidence type="ECO:0000256" key="10">
    <source>
        <dbReference type="SAM" id="MobiDB-lite"/>
    </source>
</evidence>
<evidence type="ECO:0000256" key="3">
    <source>
        <dbReference type="ARBA" id="ARBA00022968"/>
    </source>
</evidence>
<dbReference type="AlphaFoldDB" id="A0A8J0TYB8"/>
<name>A0A8J0TYB8_XENLA</name>
<feature type="region of interest" description="Disordered" evidence="10">
    <location>
        <begin position="165"/>
        <end position="355"/>
    </location>
</feature>
<organism evidence="13 14">
    <name type="scientific">Xenopus laevis</name>
    <name type="common">African clawed frog</name>
    <dbReference type="NCBI Taxonomy" id="8355"/>
    <lineage>
        <taxon>Eukaryota</taxon>
        <taxon>Metazoa</taxon>
        <taxon>Chordata</taxon>
        <taxon>Craniata</taxon>
        <taxon>Vertebrata</taxon>
        <taxon>Euteleostomi</taxon>
        <taxon>Amphibia</taxon>
        <taxon>Batrachia</taxon>
        <taxon>Anura</taxon>
        <taxon>Pipoidea</taxon>
        <taxon>Pipidae</taxon>
        <taxon>Xenopodinae</taxon>
        <taxon>Xenopus</taxon>
        <taxon>Xenopus</taxon>
    </lineage>
</organism>
<evidence type="ECO:0000256" key="11">
    <source>
        <dbReference type="SAM" id="Phobius"/>
    </source>
</evidence>
<evidence type="ECO:0000256" key="1">
    <source>
        <dbReference type="ARBA" id="ARBA00004606"/>
    </source>
</evidence>
<dbReference type="GeneID" id="108702236"/>
<proteinExistence type="predicted"/>
<protein>
    <submittedName>
        <fullName evidence="14">Macrophage receptor MARCO</fullName>
    </submittedName>
</protein>
<comment type="subcellular location">
    <subcellularLocation>
        <location evidence="1">Membrane</location>
        <topology evidence="1">Single-pass type II membrane protein</topology>
    </subcellularLocation>
</comment>
<dbReference type="PANTHER" id="PTHR48071">
    <property type="entry name" value="SRCR DOMAIN-CONTAINING PROTEIN"/>
    <property type="match status" value="1"/>
</dbReference>
<gene>
    <name evidence="15" type="primary">marco.S</name>
    <name evidence="14" type="synonym">LOC108702236</name>
</gene>
<dbReference type="PROSITE" id="PS00420">
    <property type="entry name" value="SRCR_1"/>
    <property type="match status" value="1"/>
</dbReference>
<feature type="disulfide bond" evidence="9">
    <location>
        <begin position="424"/>
        <end position="434"/>
    </location>
</feature>
<evidence type="ECO:0000256" key="8">
    <source>
        <dbReference type="ARBA" id="ARBA00023180"/>
    </source>
</evidence>
<reference evidence="14" key="1">
    <citation type="submission" date="2025-08" db="UniProtKB">
        <authorList>
            <consortium name="RefSeq"/>
        </authorList>
    </citation>
    <scope>IDENTIFICATION</scope>
    <source>
        <strain evidence="14">J_2021</strain>
        <tissue evidence="14">Erythrocytes</tissue>
    </source>
</reference>
<evidence type="ECO:0000256" key="5">
    <source>
        <dbReference type="ARBA" id="ARBA00023136"/>
    </source>
</evidence>
<keyword evidence="13" id="KW-1185">Reference proteome</keyword>
<evidence type="ECO:0000256" key="4">
    <source>
        <dbReference type="ARBA" id="ARBA00022989"/>
    </source>
</evidence>
<dbReference type="RefSeq" id="XP_018093226.1">
    <property type="nucleotide sequence ID" value="XM_018237737.2"/>
</dbReference>
<keyword evidence="7 14" id="KW-0675">Receptor</keyword>
<evidence type="ECO:0000313" key="14">
    <source>
        <dbReference type="RefSeq" id="XP_018093226.1"/>
    </source>
</evidence>
<dbReference type="CTD" id="108702236"/>
<dbReference type="Xenbase" id="XB-GENE-23659533">
    <property type="gene designation" value="marco.S"/>
</dbReference>
<keyword evidence="5 11" id="KW-0472">Membrane</keyword>
<dbReference type="PRINTS" id="PR00258">
    <property type="entry name" value="SPERACTRCPTR"/>
</dbReference>
<keyword evidence="6 9" id="KW-1015">Disulfide bond</keyword>
<evidence type="ECO:0000256" key="9">
    <source>
        <dbReference type="PROSITE-ProRule" id="PRU00196"/>
    </source>
</evidence>
<keyword evidence="2 11" id="KW-0812">Transmembrane</keyword>
<dbReference type="KEGG" id="xla:108702236"/>
<dbReference type="FunFam" id="3.10.250.10:FF:000011">
    <property type="entry name" value="Scavenger receptor class A member 5"/>
    <property type="match status" value="1"/>
</dbReference>
<evidence type="ECO:0000256" key="7">
    <source>
        <dbReference type="ARBA" id="ARBA00023170"/>
    </source>
</evidence>
<sequence>MDDLETQLEEECSFKPFTFSPMLFSEMAPHDINDAKPKRHPVGNGFQIFVFGYLMLLTAVVSYLIYSSSIWHQELLALKEEMCSLPCLGKGEAVKGPQNEPFVNQREEHQLDPELEQIPQTLNESILSMEDKEAQRLSELEKKIEIIQVRSWNLNQRLDNITLIPGPAGSDGSPGAHGIPGTPGMKGEPGNQGEAGTPGSPGIKGEKGNLGFQGLKGDEGKVGPAGPPGPSGPYGKGAKGEPGEAGPPGAKGDSGERGQAGIPGRLGAPGTAGEKGETGQTGSAGVPGIPGRNGDKGDKGNQGSKGDPGQKGDKGASGLTGLPGAKGEPGMSGLPGPKGAPGEKGNPGIQGPPRTQSAIVRIVGGTHRGRVEIFHSGNWGTICDDGWDVNDGVVICRMLGYSRAVQTFTAGGGLGKIWLDDLSCAGTESSILQCQKPNWEVHNCNHDEDAGVECGS</sequence>
<dbReference type="GO" id="GO:0005604">
    <property type="term" value="C:basement membrane"/>
    <property type="evidence" value="ECO:0000318"/>
    <property type="project" value="GO_Central"/>
</dbReference>
<feature type="domain" description="SRCR" evidence="12">
    <location>
        <begin position="360"/>
        <end position="455"/>
    </location>
</feature>
<evidence type="ECO:0000259" key="12">
    <source>
        <dbReference type="PROSITE" id="PS50287"/>
    </source>
</evidence>
<dbReference type="Gene3D" id="3.10.250.10">
    <property type="entry name" value="SRCR-like domain"/>
    <property type="match status" value="1"/>
</dbReference>
<accession>A0A8J0TYB8</accession>
<comment type="caution">
    <text evidence="9">Lacks conserved residue(s) required for the propagation of feature annotation.</text>
</comment>
<keyword evidence="3" id="KW-0735">Signal-anchor</keyword>
<dbReference type="Pfam" id="PF01391">
    <property type="entry name" value="Collagen"/>
    <property type="match status" value="2"/>
</dbReference>
<dbReference type="PROSITE" id="PS50287">
    <property type="entry name" value="SRCR_2"/>
    <property type="match status" value="1"/>
</dbReference>